<protein>
    <submittedName>
        <fullName evidence="8">Methyl-accepting chemotaxis protein</fullName>
    </submittedName>
</protein>
<dbReference type="InterPro" id="IPR004090">
    <property type="entry name" value="Chemotax_Me-accpt_rcpt"/>
</dbReference>
<dbReference type="PROSITE" id="PS50111">
    <property type="entry name" value="CHEMOTAXIS_TRANSDUC_2"/>
    <property type="match status" value="1"/>
</dbReference>
<evidence type="ECO:0000259" key="7">
    <source>
        <dbReference type="PROSITE" id="PS50113"/>
    </source>
</evidence>
<comment type="similarity">
    <text evidence="2">Belongs to the methyl-accepting chemotaxis (MCP) protein family.</text>
</comment>
<organism evidence="8 9">
    <name type="scientific">Halorientalis brevis</name>
    <dbReference type="NCBI Taxonomy" id="1126241"/>
    <lineage>
        <taxon>Archaea</taxon>
        <taxon>Methanobacteriati</taxon>
        <taxon>Methanobacteriota</taxon>
        <taxon>Stenosarchaea group</taxon>
        <taxon>Halobacteria</taxon>
        <taxon>Halobacteriales</taxon>
        <taxon>Haloarculaceae</taxon>
        <taxon>Halorientalis</taxon>
    </lineage>
</organism>
<evidence type="ECO:0000259" key="6">
    <source>
        <dbReference type="PROSITE" id="PS50111"/>
    </source>
</evidence>
<evidence type="ECO:0000256" key="5">
    <source>
        <dbReference type="SAM" id="MobiDB-lite"/>
    </source>
</evidence>
<dbReference type="PRINTS" id="PR00260">
    <property type="entry name" value="CHEMTRNSDUCR"/>
</dbReference>
<dbReference type="SUPFAM" id="SSF55785">
    <property type="entry name" value="PYP-like sensor domain (PAS domain)"/>
    <property type="match status" value="1"/>
</dbReference>
<sequence>MISSLLRRFTGTNEREIDSERTGQTDPVRAADEESPASAVASDGGAVVSADEAAPSPSLDHDEDYYQEIDAPTEFTTGEVEGTVRANLEQVLNASGTAMRIIGPEFNVIMQNDMMDELSGVDDDRLEEVPCYGAMCNDDVCGTDNCTLKRLMAGETDRIEVEVEKDTYDGRTVPTKLVATAIKNDAGDVVAISESFIDLSDMKSVTEQFNDVVDDVSSGSLDTEVDTTDLEWYYEDMGESLNEMIAVVDEAMEQLDQITDDLRDARLDTDRDVDSLPGIFGKIVDDLDQTAEHMIEEMQRRRSVADGVQTSVNDLLDSSEEVSSDSQEITALVEEQHASMQDISAEVSNLSATVEEIASSAEEVNASSEQAERLAEEGRDSAEDAIDVMENIDSAAADVTSDVNRLREAVAEIDDIVDVINDIAEQTNILALNASIEAARAGEAGEGFAVVANEVKSLAEESQQHASEIESVVSTISEDTEETVASLQDANEQVDMGREMVEESMGNLEDIVTAVRETSNGIDEVAAATDEQAHSTEQVAGMVDDAVRKADSISDRAIEVADLNEKQVEQVHSIETDVERLREQ</sequence>
<evidence type="ECO:0000256" key="4">
    <source>
        <dbReference type="SAM" id="Coils"/>
    </source>
</evidence>
<dbReference type="InterPro" id="IPR013656">
    <property type="entry name" value="PAS_4"/>
</dbReference>
<reference evidence="8 9" key="1">
    <citation type="journal article" date="2019" name="Int. J. Syst. Evol. Microbiol.">
        <title>The Global Catalogue of Microorganisms (GCM) 10K type strain sequencing project: providing services to taxonomists for standard genome sequencing and annotation.</title>
        <authorList>
            <consortium name="The Broad Institute Genomics Platform"/>
            <consortium name="The Broad Institute Genome Sequencing Center for Infectious Disease"/>
            <person name="Wu L."/>
            <person name="Ma J."/>
        </authorList>
    </citation>
    <scope>NUCLEOTIDE SEQUENCE [LARGE SCALE GENOMIC DNA]</scope>
    <source>
        <strain evidence="8 9">CGMCC 1.12125</strain>
    </source>
</reference>
<evidence type="ECO:0000256" key="3">
    <source>
        <dbReference type="PROSITE-ProRule" id="PRU00284"/>
    </source>
</evidence>
<dbReference type="SUPFAM" id="SSF58104">
    <property type="entry name" value="Methyl-accepting chemotaxis protein (MCP) signaling domain"/>
    <property type="match status" value="2"/>
</dbReference>
<evidence type="ECO:0000256" key="2">
    <source>
        <dbReference type="ARBA" id="ARBA00029447"/>
    </source>
</evidence>
<dbReference type="GO" id="GO:0007165">
    <property type="term" value="P:signal transduction"/>
    <property type="evidence" value="ECO:0007669"/>
    <property type="project" value="UniProtKB-KW"/>
</dbReference>
<accession>A0ABD6CDB3</accession>
<gene>
    <name evidence="8" type="ORF">ACFR9U_10540</name>
</gene>
<dbReference type="Gene3D" id="3.30.450.20">
    <property type="entry name" value="PAS domain"/>
    <property type="match status" value="1"/>
</dbReference>
<dbReference type="PROSITE" id="PS50113">
    <property type="entry name" value="PAC"/>
    <property type="match status" value="1"/>
</dbReference>
<feature type="domain" description="Methyl-accepting transducer" evidence="6">
    <location>
        <begin position="311"/>
        <end position="547"/>
    </location>
</feature>
<dbReference type="NCBIfam" id="TIGR00229">
    <property type="entry name" value="sensory_box"/>
    <property type="match status" value="1"/>
</dbReference>
<proteinExistence type="inferred from homology"/>
<evidence type="ECO:0000256" key="1">
    <source>
        <dbReference type="ARBA" id="ARBA00023224"/>
    </source>
</evidence>
<dbReference type="PANTHER" id="PTHR32089">
    <property type="entry name" value="METHYL-ACCEPTING CHEMOTAXIS PROTEIN MCPB"/>
    <property type="match status" value="1"/>
</dbReference>
<dbReference type="RefSeq" id="WP_247373562.1">
    <property type="nucleotide sequence ID" value="NZ_JALLGV010000001.1"/>
</dbReference>
<dbReference type="InterPro" id="IPR000700">
    <property type="entry name" value="PAS-assoc_C"/>
</dbReference>
<dbReference type="InterPro" id="IPR000014">
    <property type="entry name" value="PAS"/>
</dbReference>
<keyword evidence="9" id="KW-1185">Reference proteome</keyword>
<dbReference type="Pfam" id="PF08448">
    <property type="entry name" value="PAS_4"/>
    <property type="match status" value="1"/>
</dbReference>
<dbReference type="InterPro" id="IPR004089">
    <property type="entry name" value="MCPsignal_dom"/>
</dbReference>
<feature type="compositionally biased region" description="Basic and acidic residues" evidence="5">
    <location>
        <begin position="13"/>
        <end position="23"/>
    </location>
</feature>
<evidence type="ECO:0000313" key="9">
    <source>
        <dbReference type="Proteomes" id="UP001597119"/>
    </source>
</evidence>
<dbReference type="SMART" id="SM00283">
    <property type="entry name" value="MA"/>
    <property type="match status" value="1"/>
</dbReference>
<feature type="compositionally biased region" description="Low complexity" evidence="5">
    <location>
        <begin position="37"/>
        <end position="51"/>
    </location>
</feature>
<feature type="coiled-coil region" evidence="4">
    <location>
        <begin position="241"/>
        <end position="268"/>
    </location>
</feature>
<comment type="caution">
    <text evidence="8">The sequence shown here is derived from an EMBL/GenBank/DDBJ whole genome shotgun (WGS) entry which is preliminary data.</text>
</comment>
<name>A0ABD6CDB3_9EURY</name>
<feature type="domain" description="PAC" evidence="7">
    <location>
        <begin position="157"/>
        <end position="211"/>
    </location>
</feature>
<dbReference type="AlphaFoldDB" id="A0ABD6CDB3"/>
<dbReference type="EMBL" id="JBHUDJ010000003">
    <property type="protein sequence ID" value="MFD1587423.1"/>
    <property type="molecule type" value="Genomic_DNA"/>
</dbReference>
<keyword evidence="1 3" id="KW-0807">Transducer</keyword>
<keyword evidence="4" id="KW-0175">Coiled coil</keyword>
<dbReference type="Proteomes" id="UP001597119">
    <property type="component" value="Unassembled WGS sequence"/>
</dbReference>
<dbReference type="PANTHER" id="PTHR32089:SF112">
    <property type="entry name" value="LYSOZYME-LIKE PROTEIN-RELATED"/>
    <property type="match status" value="1"/>
</dbReference>
<dbReference type="InterPro" id="IPR035965">
    <property type="entry name" value="PAS-like_dom_sf"/>
</dbReference>
<dbReference type="Pfam" id="PF00015">
    <property type="entry name" value="MCPsignal"/>
    <property type="match status" value="1"/>
</dbReference>
<feature type="region of interest" description="Disordered" evidence="5">
    <location>
        <begin position="1"/>
        <end position="63"/>
    </location>
</feature>
<dbReference type="Gene3D" id="1.10.287.950">
    <property type="entry name" value="Methyl-accepting chemotaxis protein"/>
    <property type="match status" value="1"/>
</dbReference>
<evidence type="ECO:0000313" key="8">
    <source>
        <dbReference type="EMBL" id="MFD1587423.1"/>
    </source>
</evidence>
<dbReference type="CDD" id="cd11386">
    <property type="entry name" value="MCP_signal"/>
    <property type="match status" value="1"/>
</dbReference>